<protein>
    <submittedName>
        <fullName evidence="1">Uncharacterized protein</fullName>
    </submittedName>
</protein>
<evidence type="ECO:0000313" key="1">
    <source>
        <dbReference type="EMBL" id="DAG01298.1"/>
    </source>
</evidence>
<accession>A0A8S5V3G6</accession>
<name>A0A8S5V3G6_9CAUD</name>
<organism evidence="1">
    <name type="scientific">Myoviridae sp. ctk6V34</name>
    <dbReference type="NCBI Taxonomy" id="2825164"/>
    <lineage>
        <taxon>Viruses</taxon>
        <taxon>Duplodnaviria</taxon>
        <taxon>Heunggongvirae</taxon>
        <taxon>Uroviricota</taxon>
        <taxon>Caudoviricetes</taxon>
    </lineage>
</organism>
<sequence>MVELKYGLFDVTAAEDSTQSCSDVQPFADVTALNTPDLDNLTVKPWATLETNQWLLDGSKLTFPDKPKQETFGLWSLQQSGDDGIFETPIVLTCDFTDTHTTVGLTFIFREDSDDYASHLKLQYYNSSGNLITEKEFYPDGTTYFAEGLVENYKKIVCTFYSTSLPHRYLKLTELKYGAVKIFDDDSIISAQILEEADPTGAELSINTLEFTAYTTDFALLDPSGAYVALQQRQAIGATVDGDNFGVFFLDEPSSEDDDTTTFSCTDFLGVIDATNFMGGIYFNKIVGELVSEIMTSAEVETSEYSLDSSLASKTVSGYIPICTHREALQQVAFAIGAVVDCSRGKAIRIYPQNTATVGTITRDEKFDGHKVKMTALVTGVEVTAHRYVLSTETSNVYEDTLPVGTHTLTFGSPYANLSITGATILASGANYANVQVTTAGKVTITGLQYEDNTSVVGVYASELPANAKPNVVSCDSGATLVSTSNASEIAQRLYSFYQNRYEDEGEIILENQKVGEIWRANSLNNRDLVGTIQSLDIDLITEIASMKLCGSAAERSE</sequence>
<proteinExistence type="predicted"/>
<reference evidence="1" key="1">
    <citation type="journal article" date="2021" name="Proc. Natl. Acad. Sci. U.S.A.">
        <title>A Catalog of Tens of Thousands of Viruses from Human Metagenomes Reveals Hidden Associations with Chronic Diseases.</title>
        <authorList>
            <person name="Tisza M.J."/>
            <person name="Buck C.B."/>
        </authorList>
    </citation>
    <scope>NUCLEOTIDE SEQUENCE</scope>
    <source>
        <strain evidence="1">Ctk6V34</strain>
    </source>
</reference>
<dbReference type="EMBL" id="BK016190">
    <property type="protein sequence ID" value="DAG01298.1"/>
    <property type="molecule type" value="Genomic_DNA"/>
</dbReference>